<dbReference type="GO" id="GO:0005524">
    <property type="term" value="F:ATP binding"/>
    <property type="evidence" value="ECO:0007669"/>
    <property type="project" value="UniProtKB-UniRule"/>
</dbReference>
<dbReference type="eggNOG" id="COG0132">
    <property type="taxonomic scope" value="Bacteria"/>
</dbReference>
<dbReference type="EMBL" id="JH600070">
    <property type="protein sequence ID" value="EIJ43398.1"/>
    <property type="molecule type" value="Genomic_DNA"/>
</dbReference>
<evidence type="ECO:0000256" key="8">
    <source>
        <dbReference type="HAMAP-Rule" id="MF_00336"/>
    </source>
</evidence>
<dbReference type="FunFam" id="3.40.50.300:FF:000292">
    <property type="entry name" value="ATP-dependent dethiobiotin synthetase BioD"/>
    <property type="match status" value="1"/>
</dbReference>
<sequence length="228" mass="25178">MRKPLIITGTDTEIGKTYCSVKLIQMLVQEGLRVASMKPVATGCYMTPAGLRNDDALQLQSACNVTIPYEWLNPYAFEPPIAPHIAASIVCQNIELTHILHCYEHIKKLADVVIIEGVGGWRVPFNQHDSLKNIAKHLDANIILVVGLRLGCINHALLTAECIQQDGISLAGWIANQIDNQYSAQTTINTLRNTIAAPLLASIPYQQPHEPVEKIMFSEQLLNCIEST</sequence>
<dbReference type="PIRSF" id="PIRSF006755">
    <property type="entry name" value="DTB_synth"/>
    <property type="match status" value="1"/>
</dbReference>
<protein>
    <recommendedName>
        <fullName evidence="8">ATP-dependent dethiobiotin synthetase BioD</fullName>
        <ecNumber evidence="8">6.3.3.3</ecNumber>
    </recommendedName>
    <alternativeName>
        <fullName evidence="8">DTB synthetase</fullName>
        <shortName evidence="8">DTBS</shortName>
    </alternativeName>
    <alternativeName>
        <fullName evidence="8">Dethiobiotin synthase</fullName>
    </alternativeName>
</protein>
<dbReference type="SUPFAM" id="SSF52540">
    <property type="entry name" value="P-loop containing nucleoside triphosphate hydrolases"/>
    <property type="match status" value="1"/>
</dbReference>
<feature type="binding site" evidence="8">
    <location>
        <position position="55"/>
    </location>
    <ligand>
        <name>Mg(2+)</name>
        <dbReference type="ChEBI" id="CHEBI:18420"/>
    </ligand>
</feature>
<dbReference type="InterPro" id="IPR027417">
    <property type="entry name" value="P-loop_NTPase"/>
</dbReference>
<evidence type="ECO:0000256" key="2">
    <source>
        <dbReference type="ARBA" id="ARBA00022598"/>
    </source>
</evidence>
<dbReference type="RefSeq" id="WP_002690552.1">
    <property type="nucleotide sequence ID" value="NZ_JH600070.1"/>
</dbReference>
<keyword evidence="7 8" id="KW-0460">Magnesium</keyword>
<dbReference type="InterPro" id="IPR004472">
    <property type="entry name" value="DTB_synth_BioD"/>
</dbReference>
<evidence type="ECO:0000256" key="4">
    <source>
        <dbReference type="ARBA" id="ARBA00022741"/>
    </source>
</evidence>
<feature type="binding site" evidence="8">
    <location>
        <begin position="116"/>
        <end position="119"/>
    </location>
    <ligand>
        <name>ATP</name>
        <dbReference type="ChEBI" id="CHEBI:30616"/>
    </ligand>
</feature>
<comment type="similarity">
    <text evidence="8">Belongs to the dethiobiotin synthetase family.</text>
</comment>
<comment type="function">
    <text evidence="8">Catalyzes a mechanistically unusual reaction, the ATP-dependent insertion of CO2 between the N7 and N8 nitrogen atoms of 7,8-diaminopelargonic acid (DAPA, also called 7,8-diammoniononanoate) to form a ureido ring.</text>
</comment>
<dbReference type="HOGENOM" id="CLU_072551_0_0_6"/>
<dbReference type="GO" id="GO:0000287">
    <property type="term" value="F:magnesium ion binding"/>
    <property type="evidence" value="ECO:0007669"/>
    <property type="project" value="UniProtKB-UniRule"/>
</dbReference>
<dbReference type="PANTHER" id="PTHR43210">
    <property type="entry name" value="DETHIOBIOTIN SYNTHETASE"/>
    <property type="match status" value="1"/>
</dbReference>
<evidence type="ECO:0000256" key="7">
    <source>
        <dbReference type="ARBA" id="ARBA00022842"/>
    </source>
</evidence>
<proteinExistence type="inferred from homology"/>
<organism evidence="9 10">
    <name type="scientific">Beggiatoa alba B18LD</name>
    <dbReference type="NCBI Taxonomy" id="395493"/>
    <lineage>
        <taxon>Bacteria</taxon>
        <taxon>Pseudomonadati</taxon>
        <taxon>Pseudomonadota</taxon>
        <taxon>Gammaproteobacteria</taxon>
        <taxon>Thiotrichales</taxon>
        <taxon>Thiotrichaceae</taxon>
        <taxon>Beggiatoa</taxon>
    </lineage>
</organism>
<keyword evidence="1 8" id="KW-0963">Cytoplasm</keyword>
<dbReference type="Pfam" id="PF13500">
    <property type="entry name" value="AAA_26"/>
    <property type="match status" value="1"/>
</dbReference>
<dbReference type="STRING" id="395493.BegalDRAFT_2555"/>
<evidence type="ECO:0000256" key="1">
    <source>
        <dbReference type="ARBA" id="ARBA00022490"/>
    </source>
</evidence>
<feature type="binding site" evidence="8">
    <location>
        <position position="17"/>
    </location>
    <ligand>
        <name>Mg(2+)</name>
        <dbReference type="ChEBI" id="CHEBI:18420"/>
    </ligand>
</feature>
<evidence type="ECO:0000256" key="6">
    <source>
        <dbReference type="ARBA" id="ARBA00022840"/>
    </source>
</evidence>
<dbReference type="Gene3D" id="3.40.50.300">
    <property type="entry name" value="P-loop containing nucleotide triphosphate hydrolases"/>
    <property type="match status" value="1"/>
</dbReference>
<comment type="subcellular location">
    <subcellularLocation>
        <location evidence="8">Cytoplasm</location>
    </subcellularLocation>
</comment>
<keyword evidence="10" id="KW-1185">Reference proteome</keyword>
<dbReference type="PANTHER" id="PTHR43210:SF5">
    <property type="entry name" value="DETHIOBIOTIN SYNTHETASE"/>
    <property type="match status" value="1"/>
</dbReference>
<feature type="active site" evidence="8">
    <location>
        <position position="38"/>
    </location>
</feature>
<accession>I3CIF5</accession>
<feature type="binding site" evidence="8">
    <location>
        <position position="55"/>
    </location>
    <ligand>
        <name>ATP</name>
        <dbReference type="ChEBI" id="CHEBI:30616"/>
    </ligand>
</feature>
<keyword evidence="2 8" id="KW-0436">Ligase</keyword>
<feature type="binding site" evidence="8">
    <location>
        <position position="206"/>
    </location>
    <ligand>
        <name>ATP</name>
        <dbReference type="ChEBI" id="CHEBI:30616"/>
    </ligand>
</feature>
<dbReference type="GO" id="GO:0009102">
    <property type="term" value="P:biotin biosynthetic process"/>
    <property type="evidence" value="ECO:0007669"/>
    <property type="project" value="UniProtKB-UniRule"/>
</dbReference>
<dbReference type="GO" id="GO:0005829">
    <property type="term" value="C:cytosol"/>
    <property type="evidence" value="ECO:0007669"/>
    <property type="project" value="TreeGrafter"/>
</dbReference>
<keyword evidence="3 8" id="KW-0479">Metal-binding</keyword>
<comment type="subunit">
    <text evidence="8">Homodimer.</text>
</comment>
<feature type="binding site" evidence="8">
    <location>
        <begin position="176"/>
        <end position="177"/>
    </location>
    <ligand>
        <name>ATP</name>
        <dbReference type="ChEBI" id="CHEBI:30616"/>
    </ligand>
</feature>
<evidence type="ECO:0000256" key="3">
    <source>
        <dbReference type="ARBA" id="ARBA00022723"/>
    </source>
</evidence>
<evidence type="ECO:0000256" key="5">
    <source>
        <dbReference type="ARBA" id="ARBA00022756"/>
    </source>
</evidence>
<keyword evidence="4 8" id="KW-0547">Nucleotide-binding</keyword>
<name>I3CIF5_9GAMM</name>
<dbReference type="GO" id="GO:0004141">
    <property type="term" value="F:dethiobiotin synthase activity"/>
    <property type="evidence" value="ECO:0007669"/>
    <property type="project" value="UniProtKB-UniRule"/>
</dbReference>
<comment type="pathway">
    <text evidence="8">Cofactor biosynthesis; biotin biosynthesis; biotin from 7,8-diaminononanoate: step 1/2.</text>
</comment>
<feature type="binding site" evidence="8">
    <location>
        <position position="42"/>
    </location>
    <ligand>
        <name>substrate</name>
    </ligand>
</feature>
<dbReference type="CDD" id="cd03109">
    <property type="entry name" value="DTBS"/>
    <property type="match status" value="1"/>
</dbReference>
<reference evidence="9 10" key="1">
    <citation type="submission" date="2011-11" db="EMBL/GenBank/DDBJ databases">
        <title>Improved High-Quality Draft sequence of Beggiatoa alba B18lD.</title>
        <authorList>
            <consortium name="US DOE Joint Genome Institute"/>
            <person name="Lucas S."/>
            <person name="Han J."/>
            <person name="Lapidus A."/>
            <person name="Cheng J.-F."/>
            <person name="Goodwin L."/>
            <person name="Pitluck S."/>
            <person name="Peters L."/>
            <person name="Mikhailova N."/>
            <person name="Held B."/>
            <person name="Detter J.C."/>
            <person name="Han C."/>
            <person name="Tapia R."/>
            <person name="Land M."/>
            <person name="Hauser L."/>
            <person name="Kyrpides N."/>
            <person name="Ivanova N."/>
            <person name="Pagani I."/>
            <person name="Samuel K."/>
            <person name="Teske A."/>
            <person name="Mueller J."/>
            <person name="Woyke T."/>
        </authorList>
    </citation>
    <scope>NUCLEOTIDE SEQUENCE [LARGE SCALE GENOMIC DNA]</scope>
    <source>
        <strain evidence="9 10">B18LD</strain>
    </source>
</reference>
<dbReference type="GO" id="GO:0042803">
    <property type="term" value="F:protein homodimerization activity"/>
    <property type="evidence" value="ECO:0007669"/>
    <property type="project" value="UniProtKB-ARBA"/>
</dbReference>
<dbReference type="HAMAP" id="MF_00336">
    <property type="entry name" value="BioD"/>
    <property type="match status" value="1"/>
</dbReference>
<keyword evidence="6 8" id="KW-0067">ATP-binding</keyword>
<dbReference type="EC" id="6.3.3.3" evidence="8"/>
<comment type="catalytic activity">
    <reaction evidence="8">
        <text>(7R,8S)-7,8-diammoniononanoate + CO2 + ATP = (4R,5S)-dethiobiotin + ADP + phosphate + 3 H(+)</text>
        <dbReference type="Rhea" id="RHEA:15805"/>
        <dbReference type="ChEBI" id="CHEBI:15378"/>
        <dbReference type="ChEBI" id="CHEBI:16526"/>
        <dbReference type="ChEBI" id="CHEBI:30616"/>
        <dbReference type="ChEBI" id="CHEBI:43474"/>
        <dbReference type="ChEBI" id="CHEBI:149469"/>
        <dbReference type="ChEBI" id="CHEBI:149473"/>
        <dbReference type="ChEBI" id="CHEBI:456216"/>
        <dbReference type="EC" id="6.3.3.3"/>
    </reaction>
</comment>
<comment type="caution">
    <text evidence="8">Lacks conserved residue(s) required for the propagation of feature annotation.</text>
</comment>
<keyword evidence="5 8" id="KW-0093">Biotin biosynthesis</keyword>
<dbReference type="UniPathway" id="UPA00078">
    <property type="reaction ID" value="UER00161"/>
</dbReference>
<evidence type="ECO:0000313" key="9">
    <source>
        <dbReference type="EMBL" id="EIJ43398.1"/>
    </source>
</evidence>
<dbReference type="NCBIfam" id="TIGR00347">
    <property type="entry name" value="bioD"/>
    <property type="match status" value="1"/>
</dbReference>
<comment type="cofactor">
    <cofactor evidence="8">
        <name>Mg(2+)</name>
        <dbReference type="ChEBI" id="CHEBI:18420"/>
    </cofactor>
</comment>
<gene>
    <name evidence="8" type="primary">bioD</name>
    <name evidence="9" type="ORF">BegalDRAFT_2555</name>
</gene>
<evidence type="ECO:0000313" key="10">
    <source>
        <dbReference type="Proteomes" id="UP000005744"/>
    </source>
</evidence>
<feature type="binding site" evidence="8">
    <location>
        <begin position="13"/>
        <end position="18"/>
    </location>
    <ligand>
        <name>ATP</name>
        <dbReference type="ChEBI" id="CHEBI:30616"/>
    </ligand>
</feature>
<feature type="binding site" evidence="8">
    <location>
        <position position="116"/>
    </location>
    <ligand>
        <name>Mg(2+)</name>
        <dbReference type="ChEBI" id="CHEBI:18420"/>
    </ligand>
</feature>
<dbReference type="Proteomes" id="UP000005744">
    <property type="component" value="Unassembled WGS sequence"/>
</dbReference>
<dbReference type="OrthoDB" id="9802097at2"/>
<dbReference type="AlphaFoldDB" id="I3CIF5"/>